<keyword evidence="11" id="KW-1185">Reference proteome</keyword>
<dbReference type="PANTHER" id="PTHR42718:SF9">
    <property type="entry name" value="MAJOR FACILITATOR SUPERFAMILY MULTIDRUG TRANSPORTER MFSC"/>
    <property type="match status" value="1"/>
</dbReference>
<dbReference type="GO" id="GO:0022857">
    <property type="term" value="F:transmembrane transporter activity"/>
    <property type="evidence" value="ECO:0007669"/>
    <property type="project" value="InterPro"/>
</dbReference>
<evidence type="ECO:0000256" key="3">
    <source>
        <dbReference type="ARBA" id="ARBA00022448"/>
    </source>
</evidence>
<dbReference type="Proteomes" id="UP000199529">
    <property type="component" value="Unassembled WGS sequence"/>
</dbReference>
<gene>
    <name evidence="10" type="ORF">SAMN05216215_109315</name>
</gene>
<dbReference type="GO" id="GO:0005886">
    <property type="term" value="C:plasma membrane"/>
    <property type="evidence" value="ECO:0007669"/>
    <property type="project" value="UniProtKB-SubCell"/>
</dbReference>
<evidence type="ECO:0000256" key="2">
    <source>
        <dbReference type="ARBA" id="ARBA00008537"/>
    </source>
</evidence>
<feature type="transmembrane region" description="Helical" evidence="8">
    <location>
        <begin position="142"/>
        <end position="164"/>
    </location>
</feature>
<dbReference type="AlphaFoldDB" id="A0A1H3TXE1"/>
<evidence type="ECO:0000313" key="10">
    <source>
        <dbReference type="EMBL" id="SDZ53909.1"/>
    </source>
</evidence>
<feature type="transmembrane region" description="Helical" evidence="8">
    <location>
        <begin position="84"/>
        <end position="104"/>
    </location>
</feature>
<dbReference type="InterPro" id="IPR011701">
    <property type="entry name" value="MFS"/>
</dbReference>
<keyword evidence="7 8" id="KW-0472">Membrane</keyword>
<dbReference type="OrthoDB" id="4532109at2"/>
<dbReference type="SUPFAM" id="SSF103473">
    <property type="entry name" value="MFS general substrate transporter"/>
    <property type="match status" value="1"/>
</dbReference>
<dbReference type="PANTHER" id="PTHR42718">
    <property type="entry name" value="MAJOR FACILITATOR SUPERFAMILY MULTIDRUG TRANSPORTER MFSC"/>
    <property type="match status" value="1"/>
</dbReference>
<feature type="transmembrane region" description="Helical" evidence="8">
    <location>
        <begin position="170"/>
        <end position="191"/>
    </location>
</feature>
<dbReference type="EMBL" id="FNOK01000093">
    <property type="protein sequence ID" value="SDZ53909.1"/>
    <property type="molecule type" value="Genomic_DNA"/>
</dbReference>
<feature type="transmembrane region" description="Helical" evidence="8">
    <location>
        <begin position="116"/>
        <end position="135"/>
    </location>
</feature>
<dbReference type="Gene3D" id="1.20.1720.10">
    <property type="entry name" value="Multidrug resistance protein D"/>
    <property type="match status" value="1"/>
</dbReference>
<dbReference type="NCBIfam" id="TIGR00711">
    <property type="entry name" value="efflux_EmrB"/>
    <property type="match status" value="1"/>
</dbReference>
<dbReference type="RefSeq" id="WP_093278498.1">
    <property type="nucleotide sequence ID" value="NZ_FNOK01000093.1"/>
</dbReference>
<feature type="transmembrane region" description="Helical" evidence="8">
    <location>
        <begin position="490"/>
        <end position="519"/>
    </location>
</feature>
<evidence type="ECO:0000256" key="4">
    <source>
        <dbReference type="ARBA" id="ARBA00022475"/>
    </source>
</evidence>
<sequence>MLDNNSADRPAVQRPWLVLGILCTGFFMSLLDATIVNIAVPTLIDGIGASYDQVLWVIDAYLLVFSALLITTGRLGDTFGYRRLFLIGVSAFTAASALCGLASTPGQLLGARVLQGLGAALLFPQVISSILTIFPPRMRGRAFGVFGAIAGLAPVLGPVLGGFIVDHLGWRWIFFVNVPIGVATAVLALVFVPALRVARPHQIDLVGVVLATAGLSGIVFGLIEGERYDWGTISGPIGIPSVIAAGVVLLALFVGWQHVQRGEPLVPLGLFAGRNFAVGNWIGFVFQLGMIGIAFVLVLDLQMAQGYSPLEAGFVLLPNAVLTAIGSAYAGRLADEIGGKRVLAAGMIMLALGLVVIAAMAGPDSGAWPLLPGLLIIGIASGATFAPLQQVTMDGVDPRFAGAASGVAGTTRQVGGVLGTALVGAVLASCLNSALRGEAELRADQLPAGLRAQFVESAVAGGGKFSPPPVPAGLSPEDAALFARLGHETFAVGFVSAMQVVLLASAAVLVVAALFCFALKGNDRAPRGEVAKADAS</sequence>
<feature type="transmembrane region" description="Helical" evidence="8">
    <location>
        <begin position="367"/>
        <end position="388"/>
    </location>
</feature>
<dbReference type="InterPro" id="IPR020846">
    <property type="entry name" value="MFS_dom"/>
</dbReference>
<evidence type="ECO:0000256" key="8">
    <source>
        <dbReference type="SAM" id="Phobius"/>
    </source>
</evidence>
<evidence type="ECO:0000256" key="1">
    <source>
        <dbReference type="ARBA" id="ARBA00004651"/>
    </source>
</evidence>
<dbReference type="InterPro" id="IPR036259">
    <property type="entry name" value="MFS_trans_sf"/>
</dbReference>
<feature type="transmembrane region" description="Helical" evidence="8">
    <location>
        <begin position="342"/>
        <end position="361"/>
    </location>
</feature>
<protein>
    <submittedName>
        <fullName evidence="10">Drug resistance transporter, EmrB/QacA subfamily</fullName>
    </submittedName>
</protein>
<feature type="transmembrane region" description="Helical" evidence="8">
    <location>
        <begin position="203"/>
        <end position="223"/>
    </location>
</feature>
<comment type="similarity">
    <text evidence="2">Belongs to the major facilitator superfamily. EmrB family.</text>
</comment>
<feature type="transmembrane region" description="Helical" evidence="8">
    <location>
        <begin position="235"/>
        <end position="256"/>
    </location>
</feature>
<evidence type="ECO:0000256" key="6">
    <source>
        <dbReference type="ARBA" id="ARBA00022989"/>
    </source>
</evidence>
<keyword evidence="4" id="KW-1003">Cell membrane</keyword>
<evidence type="ECO:0000256" key="5">
    <source>
        <dbReference type="ARBA" id="ARBA00022692"/>
    </source>
</evidence>
<keyword evidence="5 8" id="KW-0812">Transmembrane</keyword>
<comment type="subcellular location">
    <subcellularLocation>
        <location evidence="1">Cell membrane</location>
        <topology evidence="1">Multi-pass membrane protein</topology>
    </subcellularLocation>
</comment>
<name>A0A1H3TXE1_9PSEU</name>
<feature type="transmembrane region" description="Helical" evidence="8">
    <location>
        <begin position="53"/>
        <end position="72"/>
    </location>
</feature>
<dbReference type="InterPro" id="IPR004638">
    <property type="entry name" value="EmrB-like"/>
</dbReference>
<evidence type="ECO:0000259" key="9">
    <source>
        <dbReference type="PROSITE" id="PS50850"/>
    </source>
</evidence>
<evidence type="ECO:0000313" key="11">
    <source>
        <dbReference type="Proteomes" id="UP000199529"/>
    </source>
</evidence>
<evidence type="ECO:0000256" key="7">
    <source>
        <dbReference type="ARBA" id="ARBA00023136"/>
    </source>
</evidence>
<keyword evidence="3" id="KW-0813">Transport</keyword>
<dbReference type="PRINTS" id="PR01036">
    <property type="entry name" value="TCRTETB"/>
</dbReference>
<feature type="transmembrane region" description="Helical" evidence="8">
    <location>
        <begin position="414"/>
        <end position="435"/>
    </location>
</feature>
<keyword evidence="6 8" id="KW-1133">Transmembrane helix</keyword>
<organism evidence="10 11">
    <name type="scientific">Saccharopolyspora shandongensis</name>
    <dbReference type="NCBI Taxonomy" id="418495"/>
    <lineage>
        <taxon>Bacteria</taxon>
        <taxon>Bacillati</taxon>
        <taxon>Actinomycetota</taxon>
        <taxon>Actinomycetes</taxon>
        <taxon>Pseudonocardiales</taxon>
        <taxon>Pseudonocardiaceae</taxon>
        <taxon>Saccharopolyspora</taxon>
    </lineage>
</organism>
<feature type="transmembrane region" description="Helical" evidence="8">
    <location>
        <begin position="16"/>
        <end position="41"/>
    </location>
</feature>
<dbReference type="STRING" id="418495.SAMN05216215_109315"/>
<feature type="domain" description="Major facilitator superfamily (MFS) profile" evidence="9">
    <location>
        <begin position="18"/>
        <end position="524"/>
    </location>
</feature>
<dbReference type="PROSITE" id="PS50850">
    <property type="entry name" value="MFS"/>
    <property type="match status" value="1"/>
</dbReference>
<dbReference type="Gene3D" id="1.20.1250.20">
    <property type="entry name" value="MFS general substrate transporter like domains"/>
    <property type="match status" value="1"/>
</dbReference>
<dbReference type="Pfam" id="PF07690">
    <property type="entry name" value="MFS_1"/>
    <property type="match status" value="1"/>
</dbReference>
<proteinExistence type="inferred from homology"/>
<reference evidence="11" key="1">
    <citation type="submission" date="2016-10" db="EMBL/GenBank/DDBJ databases">
        <authorList>
            <person name="Varghese N."/>
            <person name="Submissions S."/>
        </authorList>
    </citation>
    <scope>NUCLEOTIDE SEQUENCE [LARGE SCALE GENOMIC DNA]</scope>
    <source>
        <strain evidence="11">CGMCC 4.3530</strain>
    </source>
</reference>
<feature type="transmembrane region" description="Helical" evidence="8">
    <location>
        <begin position="277"/>
        <end position="298"/>
    </location>
</feature>
<feature type="transmembrane region" description="Helical" evidence="8">
    <location>
        <begin position="310"/>
        <end position="330"/>
    </location>
</feature>
<accession>A0A1H3TXE1</accession>